<dbReference type="CDD" id="cd06558">
    <property type="entry name" value="crotonase-like"/>
    <property type="match status" value="1"/>
</dbReference>
<name>A0A2A9NTE6_9AGAR</name>
<gene>
    <name evidence="5" type="ORF">AMATHDRAFT_53149</name>
</gene>
<dbReference type="Proteomes" id="UP000242287">
    <property type="component" value="Unassembled WGS sequence"/>
</dbReference>
<dbReference type="EC" id="3.1.2.4" evidence="2"/>
<evidence type="ECO:0000256" key="2">
    <source>
        <dbReference type="ARBA" id="ARBA00011915"/>
    </source>
</evidence>
<dbReference type="GO" id="GO:0005739">
    <property type="term" value="C:mitochondrion"/>
    <property type="evidence" value="ECO:0007669"/>
    <property type="project" value="TreeGrafter"/>
</dbReference>
<dbReference type="EMBL" id="KZ301970">
    <property type="protein sequence ID" value="PFH54255.1"/>
    <property type="molecule type" value="Genomic_DNA"/>
</dbReference>
<organism evidence="5 6">
    <name type="scientific">Amanita thiersii Skay4041</name>
    <dbReference type="NCBI Taxonomy" id="703135"/>
    <lineage>
        <taxon>Eukaryota</taxon>
        <taxon>Fungi</taxon>
        <taxon>Dikarya</taxon>
        <taxon>Basidiomycota</taxon>
        <taxon>Agaricomycotina</taxon>
        <taxon>Agaricomycetes</taxon>
        <taxon>Agaricomycetidae</taxon>
        <taxon>Agaricales</taxon>
        <taxon>Pluteineae</taxon>
        <taxon>Amanitaceae</taxon>
        <taxon>Amanita</taxon>
    </lineage>
</organism>
<keyword evidence="3" id="KW-0378">Hydrolase</keyword>
<reference evidence="5 6" key="1">
    <citation type="submission" date="2014-02" db="EMBL/GenBank/DDBJ databases">
        <title>Transposable element dynamics among asymbiotic and ectomycorrhizal Amanita fungi.</title>
        <authorList>
            <consortium name="DOE Joint Genome Institute"/>
            <person name="Hess J."/>
            <person name="Skrede I."/>
            <person name="Wolfe B."/>
            <person name="LaButti K."/>
            <person name="Ohm R.A."/>
            <person name="Grigoriev I.V."/>
            <person name="Pringle A."/>
        </authorList>
    </citation>
    <scope>NUCLEOTIDE SEQUENCE [LARGE SCALE GENOMIC DNA]</scope>
    <source>
        <strain evidence="5 6">SKay4041</strain>
    </source>
</reference>
<dbReference type="PANTHER" id="PTHR43176">
    <property type="entry name" value="3-HYDROXYISOBUTYRYL-COA HYDROLASE-RELATED"/>
    <property type="match status" value="1"/>
</dbReference>
<evidence type="ECO:0000256" key="3">
    <source>
        <dbReference type="ARBA" id="ARBA00022801"/>
    </source>
</evidence>
<dbReference type="InterPro" id="IPR032259">
    <property type="entry name" value="HIBYL-CoA-H"/>
</dbReference>
<dbReference type="GO" id="GO:0003860">
    <property type="term" value="F:3-hydroxyisobutyryl-CoA hydrolase activity"/>
    <property type="evidence" value="ECO:0007669"/>
    <property type="project" value="UniProtKB-EC"/>
</dbReference>
<dbReference type="PANTHER" id="PTHR43176:SF3">
    <property type="entry name" value="3-HYDROXYISOBUTYRYL-COA HYDROLASE, MITOCHONDRIAL"/>
    <property type="match status" value="1"/>
</dbReference>
<proteinExistence type="predicted"/>
<evidence type="ECO:0000256" key="1">
    <source>
        <dbReference type="ARBA" id="ARBA00001709"/>
    </source>
</evidence>
<feature type="domain" description="Enoyl-CoA hydratase/isomerase" evidence="4">
    <location>
        <begin position="26"/>
        <end position="366"/>
    </location>
</feature>
<dbReference type="NCBIfam" id="NF004127">
    <property type="entry name" value="PRK05617.1"/>
    <property type="match status" value="1"/>
</dbReference>
<evidence type="ECO:0000259" key="4">
    <source>
        <dbReference type="Pfam" id="PF16113"/>
    </source>
</evidence>
<dbReference type="GO" id="GO:0006574">
    <property type="term" value="P:L-valine catabolic process"/>
    <property type="evidence" value="ECO:0007669"/>
    <property type="project" value="TreeGrafter"/>
</dbReference>
<keyword evidence="6" id="KW-1185">Reference proteome</keyword>
<dbReference type="InterPro" id="IPR029045">
    <property type="entry name" value="ClpP/crotonase-like_dom_sf"/>
</dbReference>
<sequence length="473" mass="52204">MSSSAPSAADSVSEQSVKVQSNGALRTYILNRPSKLNTLTEPMLDSIRRNAEEWSQSDLCGTIVGTGEGRAFCAGGDVASVISDMADPSTRPNAVRFFKTEFETDYILATLQKPYVVILDGFTMGGGVGLSAFAPFRIATENTQFAMPETKIGYSPDVGGTYLLSRMDGELGTYLGLTSDVLRGRAVFEHGFATHYIPSRRIPVLLEQLAAMENPQPFAIDRVIEELSSERQPDEPAAPFVGKKRAALDWAFRHNQVKEIVQDLKSLRDHKDESIRQWAESTLATLEMRSPTSLKVALKAIRKGRNLTLLEALDMELKIATAYCNGASTDFSTGVTAVLLEKVKGRPQWSPSTLDEVSPEIISRFFSSESTFLASAPKLSIPEHLNSGTPSRFMKYALPTEKEIGSVVRGEHRSGGTTGIRLDELLSRFEDLRQGKMGVKEKILEVAQRKCQIVDNADNHFVWLKWNHQAVRP</sequence>
<dbReference type="SUPFAM" id="SSF52096">
    <property type="entry name" value="ClpP/crotonase"/>
    <property type="match status" value="1"/>
</dbReference>
<evidence type="ECO:0000313" key="6">
    <source>
        <dbReference type="Proteomes" id="UP000242287"/>
    </source>
</evidence>
<dbReference type="InterPro" id="IPR045004">
    <property type="entry name" value="ECH_dom"/>
</dbReference>
<dbReference type="Gene3D" id="3.90.226.10">
    <property type="entry name" value="2-enoyl-CoA Hydratase, Chain A, domain 1"/>
    <property type="match status" value="1"/>
</dbReference>
<comment type="catalytic activity">
    <reaction evidence="1">
        <text>3-hydroxy-2-methylpropanoyl-CoA + H2O = 3-hydroxy-2-methylpropanoate + CoA + H(+)</text>
        <dbReference type="Rhea" id="RHEA:20888"/>
        <dbReference type="ChEBI" id="CHEBI:11805"/>
        <dbReference type="ChEBI" id="CHEBI:15377"/>
        <dbReference type="ChEBI" id="CHEBI:15378"/>
        <dbReference type="ChEBI" id="CHEBI:57287"/>
        <dbReference type="ChEBI" id="CHEBI:57340"/>
        <dbReference type="EC" id="3.1.2.4"/>
    </reaction>
</comment>
<dbReference type="AlphaFoldDB" id="A0A2A9NTE6"/>
<accession>A0A2A9NTE6</accession>
<dbReference type="OrthoDB" id="1737613at2759"/>
<dbReference type="STRING" id="703135.A0A2A9NTE6"/>
<protein>
    <recommendedName>
        <fullName evidence="2">3-hydroxyisobutyryl-CoA hydrolase</fullName>
        <ecNumber evidence="2">3.1.2.4</ecNumber>
    </recommendedName>
</protein>
<dbReference type="Pfam" id="PF16113">
    <property type="entry name" value="ECH_2"/>
    <property type="match status" value="1"/>
</dbReference>
<evidence type="ECO:0000313" key="5">
    <source>
        <dbReference type="EMBL" id="PFH54255.1"/>
    </source>
</evidence>